<proteinExistence type="predicted"/>
<name>A0AAE3E0L4_9FIRM</name>
<organism evidence="1 2">
    <name type="scientific">Hominilimicola fabiformis</name>
    <dbReference type="NCBI Taxonomy" id="2885356"/>
    <lineage>
        <taxon>Bacteria</taxon>
        <taxon>Bacillati</taxon>
        <taxon>Bacillota</taxon>
        <taxon>Clostridia</taxon>
        <taxon>Eubacteriales</taxon>
        <taxon>Oscillospiraceae</taxon>
        <taxon>Hominilimicola</taxon>
    </lineage>
</organism>
<dbReference type="RefSeq" id="WP_308457088.1">
    <property type="nucleotide sequence ID" value="NZ_JAJEQM010000021.1"/>
</dbReference>
<keyword evidence="1" id="KW-0238">DNA-binding</keyword>
<dbReference type="GO" id="GO:0003677">
    <property type="term" value="F:DNA binding"/>
    <property type="evidence" value="ECO:0007669"/>
    <property type="project" value="UniProtKB-KW"/>
</dbReference>
<dbReference type="InterPro" id="IPR015122">
    <property type="entry name" value="Tn916-Xis"/>
</dbReference>
<keyword evidence="2" id="KW-1185">Reference proteome</keyword>
<dbReference type="Proteomes" id="UP001198242">
    <property type="component" value="Unassembled WGS sequence"/>
</dbReference>
<accession>A0AAE3E0L4</accession>
<comment type="caution">
    <text evidence="1">The sequence shown here is derived from an EMBL/GenBank/DDBJ whole genome shotgun (WGS) entry which is preliminary data.</text>
</comment>
<dbReference type="InterPro" id="IPR038148">
    <property type="entry name" value="Tn1545/Tn916_Xis"/>
</dbReference>
<dbReference type="Pfam" id="PF09035">
    <property type="entry name" value="Tn916-Xis"/>
    <property type="match status" value="1"/>
</dbReference>
<gene>
    <name evidence="1" type="ORF">LKE05_12735</name>
</gene>
<reference evidence="1 2" key="1">
    <citation type="submission" date="2021-10" db="EMBL/GenBank/DDBJ databases">
        <title>Anaerobic single-cell dispensing facilitates the cultivation of human gut bacteria.</title>
        <authorList>
            <person name="Afrizal A."/>
        </authorList>
    </citation>
    <scope>NUCLEOTIDE SEQUENCE [LARGE SCALE GENOMIC DNA]</scope>
    <source>
        <strain evidence="1 2">CLA-AA-H232</strain>
    </source>
</reference>
<evidence type="ECO:0000313" key="2">
    <source>
        <dbReference type="Proteomes" id="UP001198242"/>
    </source>
</evidence>
<dbReference type="Gene3D" id="3.90.105.50">
    <property type="match status" value="1"/>
</dbReference>
<protein>
    <submittedName>
        <fullName evidence="1">DNA-binding protein</fullName>
    </submittedName>
</protein>
<sequence length="69" mass="8107">MNEEKDVPITLGEKYMLTIREASIYFNIGVKKIRRLAEDNLGVFSIYSGNRYLIIRPKFEEHLCRISTI</sequence>
<dbReference type="AlphaFoldDB" id="A0AAE3E0L4"/>
<evidence type="ECO:0000313" key="1">
    <source>
        <dbReference type="EMBL" id="MCC2211647.1"/>
    </source>
</evidence>
<dbReference type="EMBL" id="JAJEQM010000021">
    <property type="protein sequence ID" value="MCC2211647.1"/>
    <property type="molecule type" value="Genomic_DNA"/>
</dbReference>